<organism evidence="7 8">
    <name type="scientific">Bacteroides thetaiotaomicron</name>
    <dbReference type="NCBI Taxonomy" id="818"/>
    <lineage>
        <taxon>Bacteria</taxon>
        <taxon>Pseudomonadati</taxon>
        <taxon>Bacteroidota</taxon>
        <taxon>Bacteroidia</taxon>
        <taxon>Bacteroidales</taxon>
        <taxon>Bacteroidaceae</taxon>
        <taxon>Bacteroides</taxon>
    </lineage>
</organism>
<feature type="transmembrane region" description="Helical" evidence="6">
    <location>
        <begin position="344"/>
        <end position="366"/>
    </location>
</feature>
<dbReference type="InterPro" id="IPR050833">
    <property type="entry name" value="Poly_Biosynth_Transport"/>
</dbReference>
<dbReference type="GO" id="GO:0005886">
    <property type="term" value="C:plasma membrane"/>
    <property type="evidence" value="ECO:0007669"/>
    <property type="project" value="UniProtKB-SubCell"/>
</dbReference>
<dbReference type="AlphaFoldDB" id="A0A174UPV6"/>
<evidence type="ECO:0000256" key="6">
    <source>
        <dbReference type="SAM" id="Phobius"/>
    </source>
</evidence>
<evidence type="ECO:0000313" key="7">
    <source>
        <dbReference type="EMBL" id="CUQ22107.1"/>
    </source>
</evidence>
<gene>
    <name evidence="7" type="ORF">ERS852511_04819</name>
</gene>
<feature type="transmembrane region" description="Helical" evidence="6">
    <location>
        <begin position="441"/>
        <end position="460"/>
    </location>
</feature>
<evidence type="ECO:0000256" key="3">
    <source>
        <dbReference type="ARBA" id="ARBA00022692"/>
    </source>
</evidence>
<evidence type="ECO:0000256" key="4">
    <source>
        <dbReference type="ARBA" id="ARBA00022989"/>
    </source>
</evidence>
<feature type="transmembrane region" description="Helical" evidence="6">
    <location>
        <begin position="313"/>
        <end position="338"/>
    </location>
</feature>
<dbReference type="PANTHER" id="PTHR30250">
    <property type="entry name" value="PST FAMILY PREDICTED COLANIC ACID TRANSPORTER"/>
    <property type="match status" value="1"/>
</dbReference>
<sequence length="508" mass="57860">MQDHNRNKRIAKNTCFLYVRMLFSMVISLYTSRVILKTLGIEDFGLYNVVAGVVSMFSFLTVSMGSATSRFLTYELGNENHLRLQNVFSAAVTIHLIIALCVLLLGETLGLWFLQYKLVIPESRMYAANIVYQFAIFSSILSIIQVPYSAMIMANERMNVYAYIEIVNVLLKLLVVFLLVIISTDKLIVYSFLLSSVTFVVLLMYWLYCRRRLSGCSFHLSWNKEYVYPMLSFSGWDLYGNASVLARTQGVNILLNMFFGSVLNAASGIATQVQNAVMSFASNVLSAIRPQIIKSYTVRDDQRMLYLINKASVYTSILLLLFTFPLLVDTEFILTLWLDKVPPYSVVLCRYVLLFNLFANLSSVVISGIHATGKIKRPSIINGTFYLSVIPYSYVLFKMGGEPQIAYIYNIFAVVCGMLSNIWTLHLFIPSFSLKKYFTNILCKILLVGSIVLLLTYIFSLCFEVGWIRLFCITSFSTILLLLATYYILMDSQEKKQVIMKIKQICNV</sequence>
<evidence type="ECO:0000256" key="1">
    <source>
        <dbReference type="ARBA" id="ARBA00004651"/>
    </source>
</evidence>
<feature type="transmembrane region" description="Helical" evidence="6">
    <location>
        <begin position="44"/>
        <end position="66"/>
    </location>
</feature>
<feature type="transmembrane region" description="Helical" evidence="6">
    <location>
        <begin position="188"/>
        <end position="208"/>
    </location>
</feature>
<feature type="transmembrane region" description="Helical" evidence="6">
    <location>
        <begin position="160"/>
        <end position="182"/>
    </location>
</feature>
<dbReference type="PANTHER" id="PTHR30250:SF26">
    <property type="entry name" value="PSMA PROTEIN"/>
    <property type="match status" value="1"/>
</dbReference>
<keyword evidence="4 6" id="KW-1133">Transmembrane helix</keyword>
<dbReference type="EMBL" id="CZAP01000031">
    <property type="protein sequence ID" value="CUQ22107.1"/>
    <property type="molecule type" value="Genomic_DNA"/>
</dbReference>
<feature type="transmembrane region" description="Helical" evidence="6">
    <location>
        <begin position="15"/>
        <end position="32"/>
    </location>
</feature>
<evidence type="ECO:0000313" key="8">
    <source>
        <dbReference type="Proteomes" id="UP000095576"/>
    </source>
</evidence>
<proteinExistence type="predicted"/>
<feature type="transmembrane region" description="Helical" evidence="6">
    <location>
        <begin position="378"/>
        <end position="395"/>
    </location>
</feature>
<feature type="transmembrane region" description="Helical" evidence="6">
    <location>
        <begin position="126"/>
        <end position="148"/>
    </location>
</feature>
<comment type="subcellular location">
    <subcellularLocation>
        <location evidence="1">Cell membrane</location>
        <topology evidence="1">Multi-pass membrane protein</topology>
    </subcellularLocation>
</comment>
<feature type="transmembrane region" description="Helical" evidence="6">
    <location>
        <begin position="407"/>
        <end position="429"/>
    </location>
</feature>
<dbReference type="Proteomes" id="UP000095576">
    <property type="component" value="Unassembled WGS sequence"/>
</dbReference>
<reference evidence="7 8" key="1">
    <citation type="submission" date="2015-09" db="EMBL/GenBank/DDBJ databases">
        <authorList>
            <consortium name="Pathogen Informatics"/>
        </authorList>
    </citation>
    <scope>NUCLEOTIDE SEQUENCE [LARGE SCALE GENOMIC DNA]</scope>
    <source>
        <strain evidence="7 8">2789STDY5834899</strain>
    </source>
</reference>
<evidence type="ECO:0000256" key="2">
    <source>
        <dbReference type="ARBA" id="ARBA00022475"/>
    </source>
</evidence>
<accession>A0A174UPV6</accession>
<protein>
    <submittedName>
        <fullName evidence="7">Transmembrane protein</fullName>
    </submittedName>
</protein>
<name>A0A174UPV6_BACT4</name>
<feature type="transmembrane region" description="Helical" evidence="6">
    <location>
        <begin position="466"/>
        <end position="489"/>
    </location>
</feature>
<keyword evidence="2" id="KW-1003">Cell membrane</keyword>
<feature type="transmembrane region" description="Helical" evidence="6">
    <location>
        <begin position="87"/>
        <end position="114"/>
    </location>
</feature>
<keyword evidence="5 6" id="KW-0472">Membrane</keyword>
<keyword evidence="3 6" id="KW-0812">Transmembrane</keyword>
<evidence type="ECO:0000256" key="5">
    <source>
        <dbReference type="ARBA" id="ARBA00023136"/>
    </source>
</evidence>